<evidence type="ECO:0000313" key="3">
    <source>
        <dbReference type="Proteomes" id="UP000006727"/>
    </source>
</evidence>
<protein>
    <submittedName>
        <fullName evidence="1 2">Uncharacterized protein</fullName>
    </submittedName>
</protein>
<dbReference type="InParanoid" id="A0A2K1JD74"/>
<dbReference type="AlphaFoldDB" id="A0A2K1JD74"/>
<evidence type="ECO:0000313" key="1">
    <source>
        <dbReference type="EMBL" id="PNR39473.1"/>
    </source>
</evidence>
<gene>
    <name evidence="1" type="ORF">PHYPA_019751</name>
</gene>
<sequence>MEYDEEKTVGRKNYSLKYSTLQTLIVNILMFKNFSYCALEGGILVETCRAWREVYQITFDFTQGSLQLSRCSFLFLHLLLQRVLGYVLHLLHFRFDFCLGNQSGYGVEKVTKSHGNQ</sequence>
<name>A0A2K1JD74_PHYPA</name>
<proteinExistence type="predicted"/>
<dbReference type="EMBL" id="ABEU02000015">
    <property type="protein sequence ID" value="PNR39473.1"/>
    <property type="molecule type" value="Genomic_DNA"/>
</dbReference>
<reference evidence="1 3" key="2">
    <citation type="journal article" date="2018" name="Plant J.">
        <title>The Physcomitrella patens chromosome-scale assembly reveals moss genome structure and evolution.</title>
        <authorList>
            <person name="Lang D."/>
            <person name="Ullrich K.K."/>
            <person name="Murat F."/>
            <person name="Fuchs J."/>
            <person name="Jenkins J."/>
            <person name="Haas F.B."/>
            <person name="Piednoel M."/>
            <person name="Gundlach H."/>
            <person name="Van Bel M."/>
            <person name="Meyberg R."/>
            <person name="Vives C."/>
            <person name="Morata J."/>
            <person name="Symeonidi A."/>
            <person name="Hiss M."/>
            <person name="Muchero W."/>
            <person name="Kamisugi Y."/>
            <person name="Saleh O."/>
            <person name="Blanc G."/>
            <person name="Decker E.L."/>
            <person name="van Gessel N."/>
            <person name="Grimwood J."/>
            <person name="Hayes R.D."/>
            <person name="Graham S.W."/>
            <person name="Gunter L.E."/>
            <person name="McDaniel S.F."/>
            <person name="Hoernstein S.N.W."/>
            <person name="Larsson A."/>
            <person name="Li F.W."/>
            <person name="Perroud P.F."/>
            <person name="Phillips J."/>
            <person name="Ranjan P."/>
            <person name="Rokshar D.S."/>
            <person name="Rothfels C.J."/>
            <person name="Schneider L."/>
            <person name="Shu S."/>
            <person name="Stevenson D.W."/>
            <person name="Thummler F."/>
            <person name="Tillich M."/>
            <person name="Villarreal Aguilar J.C."/>
            <person name="Widiez T."/>
            <person name="Wong G.K."/>
            <person name="Wymore A."/>
            <person name="Zhang Y."/>
            <person name="Zimmer A.D."/>
            <person name="Quatrano R.S."/>
            <person name="Mayer K.F.X."/>
            <person name="Goodstein D."/>
            <person name="Casacuberta J.M."/>
            <person name="Vandepoele K."/>
            <person name="Reski R."/>
            <person name="Cuming A.C."/>
            <person name="Tuskan G.A."/>
            <person name="Maumus F."/>
            <person name="Salse J."/>
            <person name="Schmutz J."/>
            <person name="Rensing S.A."/>
        </authorList>
    </citation>
    <scope>NUCLEOTIDE SEQUENCE [LARGE SCALE GENOMIC DNA]</scope>
    <source>
        <strain evidence="2 3">cv. Gransden 2004</strain>
    </source>
</reference>
<dbReference type="Gramene" id="Pp3c15_14560V3.1">
    <property type="protein sequence ID" value="PAC:32929585.CDS.1"/>
    <property type="gene ID" value="Pp3c15_14560"/>
</dbReference>
<reference evidence="2" key="3">
    <citation type="submission" date="2020-12" db="UniProtKB">
        <authorList>
            <consortium name="EnsemblPlants"/>
        </authorList>
    </citation>
    <scope>IDENTIFICATION</scope>
</reference>
<dbReference type="EnsemblPlants" id="Pp3c15_14560V3.1">
    <property type="protein sequence ID" value="PAC:32929585.CDS.1"/>
    <property type="gene ID" value="Pp3c15_14560"/>
</dbReference>
<evidence type="ECO:0000313" key="2">
    <source>
        <dbReference type="EnsemblPlants" id="PAC:32929585.CDS.1"/>
    </source>
</evidence>
<dbReference type="Proteomes" id="UP000006727">
    <property type="component" value="Chromosome 15"/>
</dbReference>
<reference evidence="1 3" key="1">
    <citation type="journal article" date="2008" name="Science">
        <title>The Physcomitrella genome reveals evolutionary insights into the conquest of land by plants.</title>
        <authorList>
            <person name="Rensing S."/>
            <person name="Lang D."/>
            <person name="Zimmer A."/>
            <person name="Terry A."/>
            <person name="Salamov A."/>
            <person name="Shapiro H."/>
            <person name="Nishiyama T."/>
            <person name="Perroud P.-F."/>
            <person name="Lindquist E."/>
            <person name="Kamisugi Y."/>
            <person name="Tanahashi T."/>
            <person name="Sakakibara K."/>
            <person name="Fujita T."/>
            <person name="Oishi K."/>
            <person name="Shin-I T."/>
            <person name="Kuroki Y."/>
            <person name="Toyoda A."/>
            <person name="Suzuki Y."/>
            <person name="Hashimoto A."/>
            <person name="Yamaguchi K."/>
            <person name="Sugano A."/>
            <person name="Kohara Y."/>
            <person name="Fujiyama A."/>
            <person name="Anterola A."/>
            <person name="Aoki S."/>
            <person name="Ashton N."/>
            <person name="Barbazuk W.B."/>
            <person name="Barker E."/>
            <person name="Bennetzen J."/>
            <person name="Bezanilla M."/>
            <person name="Blankenship R."/>
            <person name="Cho S.H."/>
            <person name="Dutcher S."/>
            <person name="Estelle M."/>
            <person name="Fawcett J.A."/>
            <person name="Gundlach H."/>
            <person name="Hanada K."/>
            <person name="Heyl A."/>
            <person name="Hicks K.A."/>
            <person name="Hugh J."/>
            <person name="Lohr M."/>
            <person name="Mayer K."/>
            <person name="Melkozernov A."/>
            <person name="Murata T."/>
            <person name="Nelson D."/>
            <person name="Pils B."/>
            <person name="Prigge M."/>
            <person name="Reiss B."/>
            <person name="Renner T."/>
            <person name="Rombauts S."/>
            <person name="Rushton P."/>
            <person name="Sanderfoot A."/>
            <person name="Schween G."/>
            <person name="Shiu S.-H."/>
            <person name="Stueber K."/>
            <person name="Theodoulou F.L."/>
            <person name="Tu H."/>
            <person name="Van de Peer Y."/>
            <person name="Verrier P.J."/>
            <person name="Waters E."/>
            <person name="Wood A."/>
            <person name="Yang L."/>
            <person name="Cove D."/>
            <person name="Cuming A."/>
            <person name="Hasebe M."/>
            <person name="Lucas S."/>
            <person name="Mishler D.B."/>
            <person name="Reski R."/>
            <person name="Grigoriev I."/>
            <person name="Quatrano R.S."/>
            <person name="Boore J.L."/>
        </authorList>
    </citation>
    <scope>NUCLEOTIDE SEQUENCE [LARGE SCALE GENOMIC DNA]</scope>
    <source>
        <strain evidence="2 3">cv. Gransden 2004</strain>
    </source>
</reference>
<keyword evidence="3" id="KW-1185">Reference proteome</keyword>
<accession>A0A2K1JD74</accession>
<organism evidence="1">
    <name type="scientific">Physcomitrium patens</name>
    <name type="common">Spreading-leaved earth moss</name>
    <name type="synonym">Physcomitrella patens</name>
    <dbReference type="NCBI Taxonomy" id="3218"/>
    <lineage>
        <taxon>Eukaryota</taxon>
        <taxon>Viridiplantae</taxon>
        <taxon>Streptophyta</taxon>
        <taxon>Embryophyta</taxon>
        <taxon>Bryophyta</taxon>
        <taxon>Bryophytina</taxon>
        <taxon>Bryopsida</taxon>
        <taxon>Funariidae</taxon>
        <taxon>Funariales</taxon>
        <taxon>Funariaceae</taxon>
        <taxon>Physcomitrium</taxon>
    </lineage>
</organism>